<dbReference type="SUPFAM" id="SSF56219">
    <property type="entry name" value="DNase I-like"/>
    <property type="match status" value="1"/>
</dbReference>
<proteinExistence type="predicted"/>
<dbReference type="InterPro" id="IPR051916">
    <property type="entry name" value="GPI-anchor_lipid_remodeler"/>
</dbReference>
<dbReference type="PANTHER" id="PTHR14859">
    <property type="entry name" value="CALCOFLUOR WHITE HYPERSENSITIVE PROTEIN PRECURSOR"/>
    <property type="match status" value="1"/>
</dbReference>
<sequence length="234" mass="25976">MMHDVTVASYNIHKGIGIDRRRDLARIAAVIAEMEADIVCLQEADARFGDRRGLLDLEAMRRDLGLRRVEVQGRPLSHGWHGNVMLVRDGVEIEDVQTIPLPGLEARGAVVADLSVRGAPLRAIGTHLALLGQARLRQSTVILDRIAAMSDRSTVLMGDMNEWRHGKWTLKRFLPHFPHSPTIASFPAPFPVLPLDRIMLSRGRISSFAAHVSPLSRRASDHLPVRAVLHLDEA</sequence>
<dbReference type="Pfam" id="PF03372">
    <property type="entry name" value="Exo_endo_phos"/>
    <property type="match status" value="1"/>
</dbReference>
<protein>
    <submittedName>
        <fullName evidence="2">EEP domain-containing protein</fullName>
    </submittedName>
</protein>
<dbReference type="AlphaFoldDB" id="A0A8J8MT62"/>
<dbReference type="InterPro" id="IPR036691">
    <property type="entry name" value="Endo/exonu/phosph_ase_sf"/>
</dbReference>
<feature type="domain" description="Endonuclease/exonuclease/phosphatase" evidence="1">
    <location>
        <begin position="8"/>
        <end position="222"/>
    </location>
</feature>
<accession>A0A8J8MT62</accession>
<dbReference type="KEGG" id="fap:GR316_06935"/>
<keyword evidence="3" id="KW-1185">Reference proteome</keyword>
<organism evidence="2 3">
    <name type="scientific">Falsirhodobacter algicola</name>
    <dbReference type="NCBI Taxonomy" id="2692330"/>
    <lineage>
        <taxon>Bacteria</taxon>
        <taxon>Pseudomonadati</taxon>
        <taxon>Pseudomonadota</taxon>
        <taxon>Alphaproteobacteria</taxon>
        <taxon>Rhodobacterales</taxon>
        <taxon>Paracoccaceae</taxon>
        <taxon>Falsirhodobacter</taxon>
    </lineage>
</organism>
<dbReference type="GO" id="GO:0006506">
    <property type="term" value="P:GPI anchor biosynthetic process"/>
    <property type="evidence" value="ECO:0007669"/>
    <property type="project" value="TreeGrafter"/>
</dbReference>
<dbReference type="RefSeq" id="WP_211783245.1">
    <property type="nucleotide sequence ID" value="NZ_CP047289.1"/>
</dbReference>
<dbReference type="PANTHER" id="PTHR14859:SF15">
    <property type="entry name" value="ENDONUCLEASE_EXONUCLEASE_PHOSPHATASE DOMAIN-CONTAINING PROTEIN"/>
    <property type="match status" value="1"/>
</dbReference>
<dbReference type="GO" id="GO:0016020">
    <property type="term" value="C:membrane"/>
    <property type="evidence" value="ECO:0007669"/>
    <property type="project" value="GOC"/>
</dbReference>
<evidence type="ECO:0000313" key="2">
    <source>
        <dbReference type="EMBL" id="QUS36024.1"/>
    </source>
</evidence>
<gene>
    <name evidence="2" type="ORF">GR316_06935</name>
</gene>
<dbReference type="GO" id="GO:0003824">
    <property type="term" value="F:catalytic activity"/>
    <property type="evidence" value="ECO:0007669"/>
    <property type="project" value="InterPro"/>
</dbReference>
<dbReference type="InterPro" id="IPR005135">
    <property type="entry name" value="Endo/exonuclease/phosphatase"/>
</dbReference>
<evidence type="ECO:0000313" key="3">
    <source>
        <dbReference type="Proteomes" id="UP000679284"/>
    </source>
</evidence>
<dbReference type="EMBL" id="CP047289">
    <property type="protein sequence ID" value="QUS36024.1"/>
    <property type="molecule type" value="Genomic_DNA"/>
</dbReference>
<dbReference type="Proteomes" id="UP000679284">
    <property type="component" value="Chromosome"/>
</dbReference>
<evidence type="ECO:0000259" key="1">
    <source>
        <dbReference type="Pfam" id="PF03372"/>
    </source>
</evidence>
<reference evidence="2" key="1">
    <citation type="submission" date="2020-01" db="EMBL/GenBank/DDBJ databases">
        <authorList>
            <person name="Yang Y."/>
            <person name="Kwon Y.M."/>
        </authorList>
    </citation>
    <scope>NUCLEOTIDE SEQUENCE</scope>
    <source>
        <strain evidence="2">PG104</strain>
    </source>
</reference>
<name>A0A8J8MT62_9RHOB</name>
<dbReference type="Gene3D" id="3.60.10.10">
    <property type="entry name" value="Endonuclease/exonuclease/phosphatase"/>
    <property type="match status" value="1"/>
</dbReference>